<feature type="region of interest" description="Disordered" evidence="2">
    <location>
        <begin position="607"/>
        <end position="677"/>
    </location>
</feature>
<feature type="compositionally biased region" description="Basic and acidic residues" evidence="2">
    <location>
        <begin position="566"/>
        <end position="579"/>
    </location>
</feature>
<sequence>MRAFLKSLGGGVSRSVETGWSEPRKYSDDLTTSKVKPFEEYSRSETVVAEYNDKALNTIFGEVDSTQYKLISNWNSAKEAWDILEVTHEGDEEVKTAKYQILMTQYENLRMDDKEKITELDMTEDNKRRKLEKQVAFIGTETEDDFEHDPTFDEEFQEQLSLFTKKFKKQWVQKRGGQRQEGISKGPYVRDSRFREPRAAENRDNQRKKGPLCFECGGYVNMEDEESSAQELEELQKKWAQLVVINERNVEEKSQLTSEIETLRRMIEKSKLIVQRLEGEKSDLIFELNKLKYYQKWMIIAGAKPLDHHSVMSKTLDDKTCIGYTKKGDHIKRDKIKFVKETEESKVETTAPHSSDHHSDTKMVRMKITIPKNWMGRKALKKQLWAKHGWTRLLASRNSTKSDGEIKSHDMNIQEEAARMSSTNERSEEAVVQEDLKDDVMMQPSIKILEVLCLKYMPNSQDQAHNKEEKGKEIPEEEAPEVLEEEPLVACSAVPFKGTQSIQQNVTKKSPMIYGVRWSLRSSKSKMESDDLSRDTQTNAPKDTPSPSSQRGSQKRKGKTTPGEEESSKQIKKTKMEEIDQHKITLNKARAGKQKLLEVLSLLKGKQHAETGANTQGEKTLGTEGSTSQGEQDTEEDQDAGSFVVFKQQKSAQHPPQSSKFGPASRSTGHNAAAKKR</sequence>
<feature type="compositionally biased region" description="Basic and acidic residues" evidence="2">
    <location>
        <begin position="525"/>
        <end position="534"/>
    </location>
</feature>
<evidence type="ECO:0000313" key="3">
    <source>
        <dbReference type="EMBL" id="VFQ69879.1"/>
    </source>
</evidence>
<evidence type="ECO:0000313" key="4">
    <source>
        <dbReference type="Proteomes" id="UP000595140"/>
    </source>
</evidence>
<proteinExistence type="predicted"/>
<dbReference type="Proteomes" id="UP000595140">
    <property type="component" value="Unassembled WGS sequence"/>
</dbReference>
<feature type="region of interest" description="Disordered" evidence="2">
    <location>
        <begin position="522"/>
        <end position="579"/>
    </location>
</feature>
<feature type="compositionally biased region" description="Polar residues" evidence="2">
    <location>
        <begin position="612"/>
        <end position="631"/>
    </location>
</feature>
<evidence type="ECO:0000256" key="1">
    <source>
        <dbReference type="SAM" id="Coils"/>
    </source>
</evidence>
<organism evidence="3 4">
    <name type="scientific">Cuscuta campestris</name>
    <dbReference type="NCBI Taxonomy" id="132261"/>
    <lineage>
        <taxon>Eukaryota</taxon>
        <taxon>Viridiplantae</taxon>
        <taxon>Streptophyta</taxon>
        <taxon>Embryophyta</taxon>
        <taxon>Tracheophyta</taxon>
        <taxon>Spermatophyta</taxon>
        <taxon>Magnoliopsida</taxon>
        <taxon>eudicotyledons</taxon>
        <taxon>Gunneridae</taxon>
        <taxon>Pentapetalae</taxon>
        <taxon>asterids</taxon>
        <taxon>lamiids</taxon>
        <taxon>Solanales</taxon>
        <taxon>Convolvulaceae</taxon>
        <taxon>Cuscuteae</taxon>
        <taxon>Cuscuta</taxon>
        <taxon>Cuscuta subgen. Grammica</taxon>
        <taxon>Cuscuta sect. Cleistogrammica</taxon>
    </lineage>
</organism>
<name>A0A484L047_9ASTE</name>
<feature type="compositionally biased region" description="Polar residues" evidence="2">
    <location>
        <begin position="535"/>
        <end position="552"/>
    </location>
</feature>
<keyword evidence="1" id="KW-0175">Coiled coil</keyword>
<feature type="coiled-coil region" evidence="1">
    <location>
        <begin position="246"/>
        <end position="280"/>
    </location>
</feature>
<feature type="compositionally biased region" description="Basic and acidic residues" evidence="2">
    <location>
        <begin position="464"/>
        <end position="474"/>
    </location>
</feature>
<dbReference type="AlphaFoldDB" id="A0A484L047"/>
<feature type="region of interest" description="Disordered" evidence="2">
    <location>
        <begin position="462"/>
        <end position="484"/>
    </location>
</feature>
<dbReference type="EMBL" id="OOIL02000857">
    <property type="protein sequence ID" value="VFQ69879.1"/>
    <property type="molecule type" value="Genomic_DNA"/>
</dbReference>
<feature type="compositionally biased region" description="Polar residues" evidence="2">
    <location>
        <begin position="648"/>
        <end position="670"/>
    </location>
</feature>
<accession>A0A484L047</accession>
<gene>
    <name evidence="3" type="ORF">CCAM_LOCUS11655</name>
</gene>
<keyword evidence="4" id="KW-1185">Reference proteome</keyword>
<protein>
    <submittedName>
        <fullName evidence="3">Uncharacterized protein</fullName>
    </submittedName>
</protein>
<evidence type="ECO:0000256" key="2">
    <source>
        <dbReference type="SAM" id="MobiDB-lite"/>
    </source>
</evidence>
<dbReference type="Pfam" id="PF14223">
    <property type="entry name" value="Retrotran_gag_2"/>
    <property type="match status" value="1"/>
</dbReference>
<feature type="compositionally biased region" description="Acidic residues" evidence="2">
    <location>
        <begin position="475"/>
        <end position="484"/>
    </location>
</feature>
<reference evidence="3 4" key="1">
    <citation type="submission" date="2018-04" db="EMBL/GenBank/DDBJ databases">
        <authorList>
            <person name="Vogel A."/>
        </authorList>
    </citation>
    <scope>NUCLEOTIDE SEQUENCE [LARGE SCALE GENOMIC DNA]</scope>
</reference>